<dbReference type="AlphaFoldDB" id="A0A2V3IXI4"/>
<evidence type="ECO:0000256" key="2">
    <source>
        <dbReference type="ARBA" id="ARBA00022737"/>
    </source>
</evidence>
<feature type="repeat" description="WD" evidence="3">
    <location>
        <begin position="200"/>
        <end position="241"/>
    </location>
</feature>
<dbReference type="InterPro" id="IPR051858">
    <property type="entry name" value="WD_repeat_GAD-1"/>
</dbReference>
<feature type="repeat" description="WD" evidence="3">
    <location>
        <begin position="301"/>
        <end position="346"/>
    </location>
</feature>
<keyword evidence="2" id="KW-0677">Repeat</keyword>
<evidence type="ECO:0000313" key="5">
    <source>
        <dbReference type="EMBL" id="PXF46866.1"/>
    </source>
</evidence>
<dbReference type="SUPFAM" id="SSF50978">
    <property type="entry name" value="WD40 repeat-like"/>
    <property type="match status" value="1"/>
</dbReference>
<feature type="compositionally biased region" description="Acidic residues" evidence="4">
    <location>
        <begin position="1"/>
        <end position="12"/>
    </location>
</feature>
<dbReference type="PROSITE" id="PS00678">
    <property type="entry name" value="WD_REPEATS_1"/>
    <property type="match status" value="2"/>
</dbReference>
<dbReference type="InterPro" id="IPR015943">
    <property type="entry name" value="WD40/YVTN_repeat-like_dom_sf"/>
</dbReference>
<dbReference type="GO" id="GO:0035861">
    <property type="term" value="C:site of double-strand break"/>
    <property type="evidence" value="ECO:0007669"/>
    <property type="project" value="TreeGrafter"/>
</dbReference>
<feature type="compositionally biased region" description="Polar residues" evidence="4">
    <location>
        <begin position="603"/>
        <end position="613"/>
    </location>
</feature>
<dbReference type="Gene3D" id="2.130.10.10">
    <property type="entry name" value="YVTN repeat-like/Quinoprotein amine dehydrogenase"/>
    <property type="match status" value="2"/>
</dbReference>
<proteinExistence type="predicted"/>
<feature type="region of interest" description="Disordered" evidence="4">
    <location>
        <begin position="666"/>
        <end position="709"/>
    </location>
</feature>
<organism evidence="5 6">
    <name type="scientific">Gracilariopsis chorda</name>
    <dbReference type="NCBI Taxonomy" id="448386"/>
    <lineage>
        <taxon>Eukaryota</taxon>
        <taxon>Rhodophyta</taxon>
        <taxon>Florideophyceae</taxon>
        <taxon>Rhodymeniophycidae</taxon>
        <taxon>Gracilariales</taxon>
        <taxon>Gracilariaceae</taxon>
        <taxon>Gracilariopsis</taxon>
    </lineage>
</organism>
<feature type="region of interest" description="Disordered" evidence="4">
    <location>
        <begin position="65"/>
        <end position="182"/>
    </location>
</feature>
<dbReference type="SMART" id="SM00320">
    <property type="entry name" value="WD40"/>
    <property type="match status" value="4"/>
</dbReference>
<feature type="compositionally biased region" description="Basic and acidic residues" evidence="4">
    <location>
        <begin position="65"/>
        <end position="81"/>
    </location>
</feature>
<dbReference type="InterPro" id="IPR001680">
    <property type="entry name" value="WD40_rpt"/>
</dbReference>
<feature type="compositionally biased region" description="Basic and acidic residues" evidence="4">
    <location>
        <begin position="686"/>
        <end position="709"/>
    </location>
</feature>
<dbReference type="GO" id="GO:0005634">
    <property type="term" value="C:nucleus"/>
    <property type="evidence" value="ECO:0007669"/>
    <property type="project" value="TreeGrafter"/>
</dbReference>
<keyword evidence="6" id="KW-1185">Reference proteome</keyword>
<dbReference type="EMBL" id="NBIV01000032">
    <property type="protein sequence ID" value="PXF46866.1"/>
    <property type="molecule type" value="Genomic_DNA"/>
</dbReference>
<dbReference type="PANTHER" id="PTHR16017">
    <property type="entry name" value="GASTRULATION DEFECTIVE PROTEIN 1-RELATED"/>
    <property type="match status" value="1"/>
</dbReference>
<protein>
    <submittedName>
        <fullName evidence="5">WD repeat-containing protein 70</fullName>
    </submittedName>
</protein>
<comment type="caution">
    <text evidence="5">The sequence shown here is derived from an EMBL/GenBank/DDBJ whole genome shotgun (WGS) entry which is preliminary data.</text>
</comment>
<feature type="compositionally biased region" description="Basic and acidic residues" evidence="4">
    <location>
        <begin position="27"/>
        <end position="40"/>
    </location>
</feature>
<dbReference type="STRING" id="448386.A0A2V3IXI4"/>
<feature type="region of interest" description="Disordered" evidence="4">
    <location>
        <begin position="1"/>
        <end position="52"/>
    </location>
</feature>
<dbReference type="PROSITE" id="PS50082">
    <property type="entry name" value="WD_REPEATS_2"/>
    <property type="match status" value="2"/>
</dbReference>
<evidence type="ECO:0000256" key="1">
    <source>
        <dbReference type="ARBA" id="ARBA00022574"/>
    </source>
</evidence>
<feature type="compositionally biased region" description="Basic and acidic residues" evidence="4">
    <location>
        <begin position="110"/>
        <end position="120"/>
    </location>
</feature>
<feature type="compositionally biased region" description="Low complexity" evidence="4">
    <location>
        <begin position="42"/>
        <end position="51"/>
    </location>
</feature>
<feature type="compositionally biased region" description="Acidic residues" evidence="4">
    <location>
        <begin position="156"/>
        <end position="168"/>
    </location>
</feature>
<dbReference type="Proteomes" id="UP000247409">
    <property type="component" value="Unassembled WGS sequence"/>
</dbReference>
<accession>A0A2V3IXI4</accession>
<sequence>MSFFEAGEDSEDERLSKQHSRLNDIIGSRDPEVKHGREAELGELTGEGQLLTEDEELEKLRKSRRYDEYAAKKRAHQKIDSKNSLSVLDDENPSTECSGRNPLPYKTHRSTGEEPSHTEGHCNPVNDDEPQEDQDVRVRKRQRTVKRIDPKIVDDSSSEDESESDDEAPIGPSLPFSTSPTEPQVNIFNHIPIRMKQKLGSSHNSYVTGIAIDNAGNRLVSVSLDATAMMWDFNSMSSAMLPFRTFKPLADSPLRTIEYSRTGGFLLCSGRARTAVMMDREGNVLSQTTQGDMYIVDSARTKGHTASILAAKWYPHQGSDLSRMITSAGDGTIRVWDINNTVRVPMSKIPAMTQLMVKKLRNRHGGRISATAFDWWDDGHSGAFGCSDGTLKVLDVRSSSMRPASESAPDVSKGEEITSVCNASSTCAQPVVLVRSSDDCLRVYDTRNLRKPTGVFRGLPNSISETNVCFVGQTGEYFATGTSATRKRGSSGSLRIFSRRDMREVLCLETDQELGSCITVLWKDSLNQIIVGTGCGDLLAFYDPNHSERGVLNCLTKKSERKVQGVASVGVGVVVPGSSVFLGKERISGNISSVHHGPLTIRGPSSSPSTKPNTALPLRRTPKKSATLAQHLSKHDISSEWAKDPREALLQYADVAAKDPRFTKIYQKTQPATQLTDKTAEEEEEESRKAIYGRDRLRNLQKEPDSNPR</sequence>
<dbReference type="InterPro" id="IPR036322">
    <property type="entry name" value="WD40_repeat_dom_sf"/>
</dbReference>
<dbReference type="InterPro" id="IPR019775">
    <property type="entry name" value="WD40_repeat_CS"/>
</dbReference>
<evidence type="ECO:0000256" key="3">
    <source>
        <dbReference type="PROSITE-ProRule" id="PRU00221"/>
    </source>
</evidence>
<feature type="compositionally biased region" description="Polar residues" evidence="4">
    <location>
        <begin position="666"/>
        <end position="677"/>
    </location>
</feature>
<dbReference type="Pfam" id="PF00400">
    <property type="entry name" value="WD40"/>
    <property type="match status" value="2"/>
</dbReference>
<dbReference type="PANTHER" id="PTHR16017:SF0">
    <property type="entry name" value="WD REPEAT-CONTAINING PROTEIN 70"/>
    <property type="match status" value="1"/>
</dbReference>
<dbReference type="OrthoDB" id="10264376at2759"/>
<gene>
    <name evidence="5" type="ORF">BWQ96_03395</name>
</gene>
<evidence type="ECO:0000256" key="4">
    <source>
        <dbReference type="SAM" id="MobiDB-lite"/>
    </source>
</evidence>
<name>A0A2V3IXI4_9FLOR</name>
<feature type="region of interest" description="Disordered" evidence="4">
    <location>
        <begin position="593"/>
        <end position="618"/>
    </location>
</feature>
<dbReference type="PROSITE" id="PS50294">
    <property type="entry name" value="WD_REPEATS_REGION"/>
    <property type="match status" value="2"/>
</dbReference>
<evidence type="ECO:0000313" key="6">
    <source>
        <dbReference type="Proteomes" id="UP000247409"/>
    </source>
</evidence>
<reference evidence="5 6" key="1">
    <citation type="journal article" date="2018" name="Mol. Biol. Evol.">
        <title>Analysis of the draft genome of the red seaweed Gracilariopsis chorda provides insights into genome size evolution in Rhodophyta.</title>
        <authorList>
            <person name="Lee J."/>
            <person name="Yang E.C."/>
            <person name="Graf L."/>
            <person name="Yang J.H."/>
            <person name="Qiu H."/>
            <person name="Zel Zion U."/>
            <person name="Chan C.X."/>
            <person name="Stephens T.G."/>
            <person name="Weber A.P.M."/>
            <person name="Boo G.H."/>
            <person name="Boo S.M."/>
            <person name="Kim K.M."/>
            <person name="Shin Y."/>
            <person name="Jung M."/>
            <person name="Lee S.J."/>
            <person name="Yim H.S."/>
            <person name="Lee J.H."/>
            <person name="Bhattacharya D."/>
            <person name="Yoon H.S."/>
        </authorList>
    </citation>
    <scope>NUCLEOTIDE SEQUENCE [LARGE SCALE GENOMIC DNA]</scope>
    <source>
        <strain evidence="5 6">SKKU-2015</strain>
        <tissue evidence="5">Whole body</tissue>
    </source>
</reference>
<keyword evidence="1 3" id="KW-0853">WD repeat</keyword>